<feature type="region of interest" description="Disordered" evidence="1">
    <location>
        <begin position="44"/>
        <end position="70"/>
    </location>
</feature>
<keyword evidence="3" id="KW-1185">Reference proteome</keyword>
<dbReference type="InterPro" id="IPR029024">
    <property type="entry name" value="TerB-like"/>
</dbReference>
<dbReference type="CDD" id="cd07178">
    <property type="entry name" value="terB_like_YebE"/>
    <property type="match status" value="1"/>
</dbReference>
<dbReference type="AlphaFoldDB" id="A0A4R3J832"/>
<sequence>MSLMGTLAKIAIGYASARGVDKLSGGQGVKGLLGGGAQIKGEQTGGLGDMMSQLPGGAAGQDNPLQGLMDQMKKGGLDLSALMGGGQADEGGEKGGLLSSGSGGGTGLAGMLAGVGAMAQAQGKGLSSLIDQFNTAEVMPDAEAAAALMLRAMIQAAKADGGIDAEEKAKILETVGDDADAEDIAFIQAQLAADVDVEGLAADTPAAQKMQVYSASLTTIRVDTEAEAQYLHQLAQALEIPEAAVNAMHVQLGMQPLYA</sequence>
<protein>
    <submittedName>
        <fullName evidence="2">Uncharacterized membrane protein YebE (DUF533 family)</fullName>
    </submittedName>
</protein>
<evidence type="ECO:0000313" key="2">
    <source>
        <dbReference type="EMBL" id="TCS61083.1"/>
    </source>
</evidence>
<dbReference type="RefSeq" id="WP_132246630.1">
    <property type="nucleotide sequence ID" value="NZ_SLZU01000012.1"/>
</dbReference>
<accession>A0A4R3J832</accession>
<proteinExistence type="predicted"/>
<organism evidence="2 3">
    <name type="scientific">Primorskyibacter sedentarius</name>
    <dbReference type="NCBI Taxonomy" id="745311"/>
    <lineage>
        <taxon>Bacteria</taxon>
        <taxon>Pseudomonadati</taxon>
        <taxon>Pseudomonadota</taxon>
        <taxon>Alphaproteobacteria</taxon>
        <taxon>Rhodobacterales</taxon>
        <taxon>Roseobacteraceae</taxon>
        <taxon>Primorskyibacter</taxon>
    </lineage>
</organism>
<gene>
    <name evidence="2" type="ORF">EDD52_11241</name>
</gene>
<dbReference type="Gene3D" id="1.10.3680.10">
    <property type="entry name" value="TerB-like"/>
    <property type="match status" value="1"/>
</dbReference>
<dbReference type="Proteomes" id="UP000295696">
    <property type="component" value="Unassembled WGS sequence"/>
</dbReference>
<evidence type="ECO:0000256" key="1">
    <source>
        <dbReference type="SAM" id="MobiDB-lite"/>
    </source>
</evidence>
<dbReference type="OrthoDB" id="7866618at2"/>
<evidence type="ECO:0000313" key="3">
    <source>
        <dbReference type="Proteomes" id="UP000295696"/>
    </source>
</evidence>
<dbReference type="EMBL" id="SLZU01000012">
    <property type="protein sequence ID" value="TCS61083.1"/>
    <property type="molecule type" value="Genomic_DNA"/>
</dbReference>
<reference evidence="2 3" key="1">
    <citation type="submission" date="2019-03" db="EMBL/GenBank/DDBJ databases">
        <title>Genomic Encyclopedia of Type Strains, Phase IV (KMG-IV): sequencing the most valuable type-strain genomes for metagenomic binning, comparative biology and taxonomic classification.</title>
        <authorList>
            <person name="Goeker M."/>
        </authorList>
    </citation>
    <scope>NUCLEOTIDE SEQUENCE [LARGE SCALE GENOMIC DNA]</scope>
    <source>
        <strain evidence="2 3">DSM 104836</strain>
    </source>
</reference>
<dbReference type="SUPFAM" id="SSF158682">
    <property type="entry name" value="TerB-like"/>
    <property type="match status" value="1"/>
</dbReference>
<dbReference type="InterPro" id="IPR007486">
    <property type="entry name" value="YebE"/>
</dbReference>
<comment type="caution">
    <text evidence="2">The sequence shown here is derived from an EMBL/GenBank/DDBJ whole genome shotgun (WGS) entry which is preliminary data.</text>
</comment>
<name>A0A4R3J832_9RHOB</name>
<dbReference type="Pfam" id="PF04391">
    <property type="entry name" value="DUF533"/>
    <property type="match status" value="1"/>
</dbReference>